<keyword evidence="2" id="KW-1185">Reference proteome</keyword>
<dbReference type="EMBL" id="CP018082">
    <property type="protein sequence ID" value="APE34864.1"/>
    <property type="molecule type" value="Genomic_DNA"/>
</dbReference>
<proteinExistence type="predicted"/>
<dbReference type="AlphaFoldDB" id="A0A1J0VS46"/>
<gene>
    <name evidence="1" type="ORF">BOX37_13920</name>
</gene>
<dbReference type="KEGG" id="nsl:BOX37_13920"/>
<sequence>MTSRARTEGNWRPWSVSSFSISSSARIAEARAVGRVTLTTTISLLRSVAARIAAVIAREAPPSVGAVTTSIGPTAEAPLFKGRTTATGE</sequence>
<reference evidence="1" key="1">
    <citation type="submission" date="2016-11" db="EMBL/GenBank/DDBJ databases">
        <authorList>
            <person name="Jaros S."/>
            <person name="Januszkiewicz K."/>
            <person name="Wedrychowicz H."/>
        </authorList>
    </citation>
    <scope>NUCLEOTIDE SEQUENCE [LARGE SCALE GENOMIC DNA]</scope>
    <source>
        <strain evidence="1">Y48</strain>
    </source>
</reference>
<dbReference type="Proteomes" id="UP000183810">
    <property type="component" value="Chromosome"/>
</dbReference>
<evidence type="ECO:0000313" key="2">
    <source>
        <dbReference type="Proteomes" id="UP000183810"/>
    </source>
</evidence>
<organism evidence="1 2">
    <name type="scientific">Nocardia mangyaensis</name>
    <dbReference type="NCBI Taxonomy" id="2213200"/>
    <lineage>
        <taxon>Bacteria</taxon>
        <taxon>Bacillati</taxon>
        <taxon>Actinomycetota</taxon>
        <taxon>Actinomycetes</taxon>
        <taxon>Mycobacteriales</taxon>
        <taxon>Nocardiaceae</taxon>
        <taxon>Nocardia</taxon>
    </lineage>
</organism>
<protein>
    <submittedName>
        <fullName evidence="1">Uncharacterized protein</fullName>
    </submittedName>
</protein>
<evidence type="ECO:0000313" key="1">
    <source>
        <dbReference type="EMBL" id="APE34864.1"/>
    </source>
</evidence>
<accession>A0A1J0VS46</accession>
<name>A0A1J0VS46_9NOCA</name>